<feature type="compositionally biased region" description="Acidic residues" evidence="1">
    <location>
        <begin position="96"/>
        <end position="116"/>
    </location>
</feature>
<sequence>MNLIVFGNMFSRFMVIGNELEALGKTYTEVEKIMKILRSLPKKWENKVTAIQEAKDLTKLSLEELIGSLMTHEIKLNNHQRVEENKKSIAFKASTNDDEEEESEIESDEDSMEEECTNEDADMCFMALEEHEDEVNSNSNYSEFQDILQELYFDLEKLGFKNVSLKKKISCLQNELKEKIEYIEMGSMQEGGYAYLGKNALIILVMVSLLKLNL</sequence>
<feature type="region of interest" description="Disordered" evidence="1">
    <location>
        <begin position="87"/>
        <end position="116"/>
    </location>
</feature>
<organism evidence="2">
    <name type="scientific">Vitis vinifera</name>
    <name type="common">Grape</name>
    <dbReference type="NCBI Taxonomy" id="29760"/>
    <lineage>
        <taxon>Eukaryota</taxon>
        <taxon>Viridiplantae</taxon>
        <taxon>Streptophyta</taxon>
        <taxon>Embryophyta</taxon>
        <taxon>Tracheophyta</taxon>
        <taxon>Spermatophyta</taxon>
        <taxon>Magnoliopsida</taxon>
        <taxon>eudicotyledons</taxon>
        <taxon>Gunneridae</taxon>
        <taxon>Pentapetalae</taxon>
        <taxon>rosids</taxon>
        <taxon>Vitales</taxon>
        <taxon>Vitaceae</taxon>
        <taxon>Viteae</taxon>
        <taxon>Vitis</taxon>
    </lineage>
</organism>
<protein>
    <recommendedName>
        <fullName evidence="3">UBN2 domain-containing protein</fullName>
    </recommendedName>
</protein>
<evidence type="ECO:0008006" key="3">
    <source>
        <dbReference type="Google" id="ProtNLM"/>
    </source>
</evidence>
<evidence type="ECO:0000313" key="2">
    <source>
        <dbReference type="EMBL" id="CAN66758.1"/>
    </source>
</evidence>
<dbReference type="Pfam" id="PF14223">
    <property type="entry name" value="Retrotran_gag_2"/>
    <property type="match status" value="1"/>
</dbReference>
<accession>A5AHV8</accession>
<reference evidence="2" key="1">
    <citation type="journal article" date="2007" name="PLoS ONE">
        <title>The first genome sequence of an elite grapevine cultivar (Pinot noir Vitis vinifera L.): coping with a highly heterozygous genome.</title>
        <authorList>
            <person name="Velasco R."/>
            <person name="Zharkikh A."/>
            <person name="Troggio M."/>
            <person name="Cartwright D.A."/>
            <person name="Cestaro A."/>
            <person name="Pruss D."/>
            <person name="Pindo M."/>
            <person name="FitzGerald L.M."/>
            <person name="Vezzulli S."/>
            <person name="Reid J."/>
            <person name="Malacarne G."/>
            <person name="Iliev D."/>
            <person name="Coppola G."/>
            <person name="Wardell B."/>
            <person name="Micheletti D."/>
            <person name="Macalma T."/>
            <person name="Facci M."/>
            <person name="Mitchell J.T."/>
            <person name="Perazzolli M."/>
            <person name="Eldredge G."/>
            <person name="Gatto P."/>
            <person name="Oyzerski R."/>
            <person name="Moretto M."/>
            <person name="Gutin N."/>
            <person name="Stefanini M."/>
            <person name="Chen Y."/>
            <person name="Segala C."/>
            <person name="Davenport C."/>
            <person name="Dematte L."/>
            <person name="Mraz A."/>
            <person name="Battilana J."/>
            <person name="Stormo K."/>
            <person name="Costa F."/>
            <person name="Tao Q."/>
            <person name="Si-Ammour A."/>
            <person name="Harkins T."/>
            <person name="Lackey A."/>
            <person name="Perbost C."/>
            <person name="Taillon B."/>
            <person name="Stella A."/>
            <person name="Solovyev V."/>
            <person name="Fawcett J.A."/>
            <person name="Sterck L."/>
            <person name="Vandepoele K."/>
            <person name="Grando S.M."/>
            <person name="Toppo S."/>
            <person name="Moser C."/>
            <person name="Lanchbury J."/>
            <person name="Bogden R."/>
            <person name="Skolnick M."/>
            <person name="Sgaramella V."/>
            <person name="Bhatnagar S.K."/>
            <person name="Fontana P."/>
            <person name="Gutin A."/>
            <person name="Van de Peer Y."/>
            <person name="Salamini F."/>
            <person name="Viola R."/>
        </authorList>
    </citation>
    <scope>NUCLEOTIDE SEQUENCE</scope>
</reference>
<proteinExistence type="predicted"/>
<dbReference type="AlphaFoldDB" id="A5AHV8"/>
<gene>
    <name evidence="2" type="ORF">VITISV_012506</name>
</gene>
<dbReference type="EMBL" id="AM427137">
    <property type="protein sequence ID" value="CAN66758.1"/>
    <property type="molecule type" value="Genomic_DNA"/>
</dbReference>
<name>A5AHV8_VITVI</name>
<evidence type="ECO:0000256" key="1">
    <source>
        <dbReference type="SAM" id="MobiDB-lite"/>
    </source>
</evidence>